<accession>A0A1I4HBF6</accession>
<feature type="signal peptide" evidence="17">
    <location>
        <begin position="1"/>
        <end position="25"/>
    </location>
</feature>
<feature type="domain" description="TonB-dependent receptor plug" evidence="19">
    <location>
        <begin position="77"/>
        <end position="173"/>
    </location>
</feature>
<dbReference type="Gene3D" id="2.170.130.10">
    <property type="entry name" value="TonB-dependent receptor, plug domain"/>
    <property type="match status" value="1"/>
</dbReference>
<evidence type="ECO:0000256" key="17">
    <source>
        <dbReference type="SAM" id="SignalP"/>
    </source>
</evidence>
<evidence type="ECO:0000256" key="12">
    <source>
        <dbReference type="ARBA" id="ARBA00023170"/>
    </source>
</evidence>
<feature type="chain" id="PRO_5011664724" evidence="17">
    <location>
        <begin position="26"/>
        <end position="720"/>
    </location>
</feature>
<keyword evidence="3 14" id="KW-0813">Transport</keyword>
<dbReference type="InterPro" id="IPR037066">
    <property type="entry name" value="Plug_dom_sf"/>
</dbReference>
<keyword evidence="11 14" id="KW-0472">Membrane</keyword>
<evidence type="ECO:0000256" key="5">
    <source>
        <dbReference type="ARBA" id="ARBA00022496"/>
    </source>
</evidence>
<dbReference type="Pfam" id="PF07715">
    <property type="entry name" value="Plug"/>
    <property type="match status" value="1"/>
</dbReference>
<evidence type="ECO:0000256" key="16">
    <source>
        <dbReference type="RuleBase" id="RU003357"/>
    </source>
</evidence>
<evidence type="ECO:0000256" key="14">
    <source>
        <dbReference type="PROSITE-ProRule" id="PRU01360"/>
    </source>
</evidence>
<evidence type="ECO:0000256" key="13">
    <source>
        <dbReference type="ARBA" id="ARBA00023237"/>
    </source>
</evidence>
<dbReference type="Pfam" id="PF00593">
    <property type="entry name" value="TonB_dep_Rec_b-barrel"/>
    <property type="match status" value="1"/>
</dbReference>
<organism evidence="20 21">
    <name type="scientific">Methylobacterium pseudosasicola</name>
    <dbReference type="NCBI Taxonomy" id="582667"/>
    <lineage>
        <taxon>Bacteria</taxon>
        <taxon>Pseudomonadati</taxon>
        <taxon>Pseudomonadota</taxon>
        <taxon>Alphaproteobacteria</taxon>
        <taxon>Hyphomicrobiales</taxon>
        <taxon>Methylobacteriaceae</taxon>
        <taxon>Methylobacterium</taxon>
    </lineage>
</organism>
<evidence type="ECO:0000256" key="4">
    <source>
        <dbReference type="ARBA" id="ARBA00022452"/>
    </source>
</evidence>
<evidence type="ECO:0000256" key="15">
    <source>
        <dbReference type="PROSITE-ProRule" id="PRU10144"/>
    </source>
</evidence>
<keyword evidence="4 14" id="KW-1134">Transmembrane beta strand</keyword>
<dbReference type="EMBL" id="FOTK01000004">
    <property type="protein sequence ID" value="SFL39544.1"/>
    <property type="molecule type" value="Genomic_DNA"/>
</dbReference>
<keyword evidence="6 14" id="KW-0812">Transmembrane</keyword>
<evidence type="ECO:0000256" key="10">
    <source>
        <dbReference type="ARBA" id="ARBA00023077"/>
    </source>
</evidence>
<dbReference type="InterPro" id="IPR012910">
    <property type="entry name" value="Plug_dom"/>
</dbReference>
<evidence type="ECO:0000256" key="7">
    <source>
        <dbReference type="ARBA" id="ARBA00022729"/>
    </source>
</evidence>
<dbReference type="SUPFAM" id="SSF56935">
    <property type="entry name" value="Porins"/>
    <property type="match status" value="1"/>
</dbReference>
<dbReference type="GO" id="GO:0009279">
    <property type="term" value="C:cell outer membrane"/>
    <property type="evidence" value="ECO:0007669"/>
    <property type="project" value="UniProtKB-SubCell"/>
</dbReference>
<dbReference type="OrthoDB" id="9760333at2"/>
<dbReference type="InterPro" id="IPR000531">
    <property type="entry name" value="Beta-barrel_TonB"/>
</dbReference>
<evidence type="ECO:0000256" key="11">
    <source>
        <dbReference type="ARBA" id="ARBA00023136"/>
    </source>
</evidence>
<reference evidence="21" key="1">
    <citation type="submission" date="2016-10" db="EMBL/GenBank/DDBJ databases">
        <authorList>
            <person name="Varghese N."/>
            <person name="Submissions S."/>
        </authorList>
    </citation>
    <scope>NUCLEOTIDE SEQUENCE [LARGE SCALE GENOMIC DNA]</scope>
    <source>
        <strain evidence="21">BL36</strain>
    </source>
</reference>
<dbReference type="GO" id="GO:0015344">
    <property type="term" value="F:siderophore uptake transmembrane transporter activity"/>
    <property type="evidence" value="ECO:0007669"/>
    <property type="project" value="TreeGrafter"/>
</dbReference>
<evidence type="ECO:0000256" key="3">
    <source>
        <dbReference type="ARBA" id="ARBA00022448"/>
    </source>
</evidence>
<dbReference type="AlphaFoldDB" id="A0A1I4HBF6"/>
<dbReference type="CDD" id="cd01347">
    <property type="entry name" value="ligand_gated_channel"/>
    <property type="match status" value="1"/>
</dbReference>
<dbReference type="Proteomes" id="UP000199048">
    <property type="component" value="Unassembled WGS sequence"/>
</dbReference>
<evidence type="ECO:0000256" key="9">
    <source>
        <dbReference type="ARBA" id="ARBA00023065"/>
    </source>
</evidence>
<keyword evidence="13 14" id="KW-0998">Cell outer membrane</keyword>
<comment type="subcellular location">
    <subcellularLocation>
        <location evidence="1 14">Cell outer membrane</location>
        <topology evidence="1 14">Multi-pass membrane protein</topology>
    </subcellularLocation>
</comment>
<dbReference type="NCBIfam" id="TIGR01783">
    <property type="entry name" value="TonB-siderophor"/>
    <property type="match status" value="1"/>
</dbReference>
<evidence type="ECO:0000256" key="2">
    <source>
        <dbReference type="ARBA" id="ARBA00009810"/>
    </source>
</evidence>
<dbReference type="RefSeq" id="WP_092038085.1">
    <property type="nucleotide sequence ID" value="NZ_FOTK01000004.1"/>
</dbReference>
<gene>
    <name evidence="20" type="ORF">SAMN05192568_1004143</name>
</gene>
<dbReference type="InterPro" id="IPR039426">
    <property type="entry name" value="TonB-dep_rcpt-like"/>
</dbReference>
<evidence type="ECO:0000259" key="18">
    <source>
        <dbReference type="Pfam" id="PF00593"/>
    </source>
</evidence>
<evidence type="ECO:0000256" key="6">
    <source>
        <dbReference type="ARBA" id="ARBA00022692"/>
    </source>
</evidence>
<protein>
    <submittedName>
        <fullName evidence="20">Catecholate siderophore receptor</fullName>
    </submittedName>
</protein>
<sequence length="720" mass="80029">MTNIFARRLAGLLLSSTFLAGAAQAQPIAVPAEDAGAVTLSQLSVESQSVRPEPQGGVTVGYLTKQTRTATKTSTPVLDIPQSITVIPREQFLDQNYQNLTDQLRFVPGVIPAQGESNRDQVIIRGQNTSADFYVNGVRDDVQYFRDLYNIQRIEVLKGPDSLIFGRGGGGGVINRVLKEADGYRVREIVAGGGQFGDKRVAVDVGDRISDSVFFRLNGMFEDSGTYRQFGDLTRYGINPTATIVIDPQTTLKLSYEYFHDNRFPDRGIPSQFGRPYQYKNNIRTFFGNPNVNFTKVDANILTAQLDHQFDSGVDMHSQLRFADYDRYYINTLPGSSVNAAGTAVTITGYRNETPRTNYFSQNDFTYKFLTGDIKHTLLGGFELGYQDGIAYRQSLFFGNNLASSVVVNPLRPLTFAPTFLRNNGTTDANARYNLGLAAVYAQDQIDITDWLQIVGGLRYDHFDFSSTDRRTLLTNNRIDDPISPRAGLVLKPLPNLALYTSYSVSYLPSSGDQIGNFTPGLVIAKPEQFENTEVGIKYDVNPRFQLTAAAYNLDRYNQRLADPNNPGFFILSGKTNTQGFEIGANGYVTDWWQIAGGYAFTDARIASATSAIIVAGNKVGLVPFNAFTLWNKFDVTRDFSVGIGILNYSHTFAASDNTVRLPGYTRFDLGLFYQINEDVRAQINIENLLDRRYIFNADNNNNITPGAPRTIRAQIIARF</sequence>
<proteinExistence type="inferred from homology"/>
<feature type="short sequence motif" description="TonB C-terminal box" evidence="15">
    <location>
        <begin position="703"/>
        <end position="720"/>
    </location>
</feature>
<dbReference type="InterPro" id="IPR010105">
    <property type="entry name" value="TonB_sidphr_rcpt"/>
</dbReference>
<keyword evidence="21" id="KW-1185">Reference proteome</keyword>
<dbReference type="PANTHER" id="PTHR32552:SF68">
    <property type="entry name" value="FERRICHROME OUTER MEMBRANE TRANSPORTER_PHAGE RECEPTOR"/>
    <property type="match status" value="1"/>
</dbReference>
<keyword evidence="10 16" id="KW-0798">TonB box</keyword>
<feature type="domain" description="TonB-dependent receptor-like beta-barrel" evidence="18">
    <location>
        <begin position="244"/>
        <end position="689"/>
    </location>
</feature>
<dbReference type="GO" id="GO:0015891">
    <property type="term" value="P:siderophore transport"/>
    <property type="evidence" value="ECO:0007669"/>
    <property type="project" value="InterPro"/>
</dbReference>
<dbReference type="PANTHER" id="PTHR32552">
    <property type="entry name" value="FERRICHROME IRON RECEPTOR-RELATED"/>
    <property type="match status" value="1"/>
</dbReference>
<keyword evidence="7 17" id="KW-0732">Signal</keyword>
<keyword evidence="8" id="KW-0408">Iron</keyword>
<keyword evidence="5" id="KW-0410">Iron transport</keyword>
<dbReference type="InterPro" id="IPR036942">
    <property type="entry name" value="Beta-barrel_TonB_sf"/>
</dbReference>
<evidence type="ECO:0000256" key="1">
    <source>
        <dbReference type="ARBA" id="ARBA00004571"/>
    </source>
</evidence>
<evidence type="ECO:0000259" key="19">
    <source>
        <dbReference type="Pfam" id="PF07715"/>
    </source>
</evidence>
<dbReference type="PROSITE" id="PS01156">
    <property type="entry name" value="TONB_DEPENDENT_REC_2"/>
    <property type="match status" value="1"/>
</dbReference>
<evidence type="ECO:0000313" key="20">
    <source>
        <dbReference type="EMBL" id="SFL39544.1"/>
    </source>
</evidence>
<dbReference type="GO" id="GO:0038023">
    <property type="term" value="F:signaling receptor activity"/>
    <property type="evidence" value="ECO:0007669"/>
    <property type="project" value="InterPro"/>
</dbReference>
<keyword evidence="9" id="KW-0406">Ion transport</keyword>
<dbReference type="PROSITE" id="PS52016">
    <property type="entry name" value="TONB_DEPENDENT_REC_3"/>
    <property type="match status" value="1"/>
</dbReference>
<dbReference type="Gene3D" id="2.40.170.20">
    <property type="entry name" value="TonB-dependent receptor, beta-barrel domain"/>
    <property type="match status" value="1"/>
</dbReference>
<evidence type="ECO:0000313" key="21">
    <source>
        <dbReference type="Proteomes" id="UP000199048"/>
    </source>
</evidence>
<keyword evidence="12 20" id="KW-0675">Receptor</keyword>
<dbReference type="InterPro" id="IPR010917">
    <property type="entry name" value="TonB_rcpt_CS"/>
</dbReference>
<evidence type="ECO:0000256" key="8">
    <source>
        <dbReference type="ARBA" id="ARBA00023004"/>
    </source>
</evidence>
<dbReference type="STRING" id="582667.SAMN05192568_1004143"/>
<name>A0A1I4HBF6_9HYPH</name>
<comment type="similarity">
    <text evidence="2 14 16">Belongs to the TonB-dependent receptor family.</text>
</comment>